<dbReference type="VEuPathDB" id="FungiDB:PYU1_G010565"/>
<dbReference type="eggNOG" id="KOG1900">
    <property type="taxonomic scope" value="Eukaryota"/>
</dbReference>
<reference evidence="6" key="2">
    <citation type="submission" date="2010-04" db="EMBL/GenBank/DDBJ databases">
        <authorList>
            <person name="Buell R."/>
            <person name="Hamilton J."/>
            <person name="Hostetler J."/>
        </authorList>
    </citation>
    <scope>NUCLEOTIDE SEQUENCE [LARGE SCALE GENOMIC DNA]</scope>
    <source>
        <strain evidence="6">DAOM:BR144</strain>
    </source>
</reference>
<evidence type="ECO:0000313" key="6">
    <source>
        <dbReference type="Proteomes" id="UP000019132"/>
    </source>
</evidence>
<name>K3X039_GLOUD</name>
<dbReference type="InParanoid" id="K3X039"/>
<dbReference type="EnsemblProtists" id="PYU1_T010588">
    <property type="protein sequence ID" value="PYU1_T010588"/>
    <property type="gene ID" value="PYU1_G010565"/>
</dbReference>
<proteinExistence type="predicted"/>
<organism evidence="5 6">
    <name type="scientific">Globisporangium ultimum (strain ATCC 200006 / CBS 805.95 / DAOM BR144)</name>
    <name type="common">Pythium ultimum</name>
    <dbReference type="NCBI Taxonomy" id="431595"/>
    <lineage>
        <taxon>Eukaryota</taxon>
        <taxon>Sar</taxon>
        <taxon>Stramenopiles</taxon>
        <taxon>Oomycota</taxon>
        <taxon>Peronosporomycetes</taxon>
        <taxon>Pythiales</taxon>
        <taxon>Pythiaceae</taxon>
        <taxon>Globisporangium</taxon>
    </lineage>
</organism>
<dbReference type="GO" id="GO:0017056">
    <property type="term" value="F:structural constituent of nuclear pore"/>
    <property type="evidence" value="ECO:0007669"/>
    <property type="project" value="InterPro"/>
</dbReference>
<dbReference type="GO" id="GO:0006606">
    <property type="term" value="P:protein import into nucleus"/>
    <property type="evidence" value="ECO:0007669"/>
    <property type="project" value="TreeGrafter"/>
</dbReference>
<keyword evidence="2" id="KW-0813">Transport</keyword>
<dbReference type="PANTHER" id="PTHR10350">
    <property type="entry name" value="NUCLEAR PORE COMPLEX PROTEIN NUP155"/>
    <property type="match status" value="1"/>
</dbReference>
<dbReference type="GO" id="GO:0000972">
    <property type="term" value="P:transcription-dependent tethering of RNA polymerase II gene DNA at nuclear periphery"/>
    <property type="evidence" value="ECO:0007669"/>
    <property type="project" value="TreeGrafter"/>
</dbReference>
<keyword evidence="3" id="KW-0539">Nucleus</keyword>
<dbReference type="InterPro" id="IPR007187">
    <property type="entry name" value="Nucleoporin_Nup133/Nup155_C"/>
</dbReference>
<dbReference type="InterPro" id="IPR042537">
    <property type="entry name" value="Nucleoporin_Nup155_C_2"/>
</dbReference>
<keyword evidence="6" id="KW-1185">Reference proteome</keyword>
<protein>
    <recommendedName>
        <fullName evidence="4">Nucleoporin Nup133/Nup155-like C-terminal domain-containing protein</fullName>
    </recommendedName>
</protein>
<evidence type="ECO:0000256" key="1">
    <source>
        <dbReference type="ARBA" id="ARBA00004123"/>
    </source>
</evidence>
<dbReference type="AlphaFoldDB" id="K3X039"/>
<dbReference type="HOGENOM" id="CLU_000429_0_1_1"/>
<reference evidence="6" key="1">
    <citation type="journal article" date="2010" name="Genome Biol.">
        <title>Genome sequence of the necrotrophic plant pathogen Pythium ultimum reveals original pathogenicity mechanisms and effector repertoire.</title>
        <authorList>
            <person name="Levesque C.A."/>
            <person name="Brouwer H."/>
            <person name="Cano L."/>
            <person name="Hamilton J.P."/>
            <person name="Holt C."/>
            <person name="Huitema E."/>
            <person name="Raffaele S."/>
            <person name="Robideau G.P."/>
            <person name="Thines M."/>
            <person name="Win J."/>
            <person name="Zerillo M.M."/>
            <person name="Beakes G.W."/>
            <person name="Boore J.L."/>
            <person name="Busam D."/>
            <person name="Dumas B."/>
            <person name="Ferriera S."/>
            <person name="Fuerstenberg S.I."/>
            <person name="Gachon C.M."/>
            <person name="Gaulin E."/>
            <person name="Govers F."/>
            <person name="Grenville-Briggs L."/>
            <person name="Horner N."/>
            <person name="Hostetler J."/>
            <person name="Jiang R.H."/>
            <person name="Johnson J."/>
            <person name="Krajaejun T."/>
            <person name="Lin H."/>
            <person name="Meijer H.J."/>
            <person name="Moore B."/>
            <person name="Morris P."/>
            <person name="Phuntmart V."/>
            <person name="Puiu D."/>
            <person name="Shetty J."/>
            <person name="Stajich J.E."/>
            <person name="Tripathy S."/>
            <person name="Wawra S."/>
            <person name="van West P."/>
            <person name="Whitty B.R."/>
            <person name="Coutinho P.M."/>
            <person name="Henrissat B."/>
            <person name="Martin F."/>
            <person name="Thomas P.D."/>
            <person name="Tyler B.M."/>
            <person name="De Vries R.P."/>
            <person name="Kamoun S."/>
            <person name="Yandell M."/>
            <person name="Tisserat N."/>
            <person name="Buell C.R."/>
        </authorList>
    </citation>
    <scope>NUCLEOTIDE SEQUENCE</scope>
    <source>
        <strain evidence="6">DAOM:BR144</strain>
    </source>
</reference>
<dbReference type="PANTHER" id="PTHR10350:SF6">
    <property type="entry name" value="NUCLEAR PORE COMPLEX PROTEIN NUP155"/>
    <property type="match status" value="1"/>
</dbReference>
<accession>K3X039</accession>
<dbReference type="Gene3D" id="1.20.120.1880">
    <property type="entry name" value="Nucleoporin, helical C-terminal domain"/>
    <property type="match status" value="1"/>
</dbReference>
<dbReference type="STRING" id="431595.K3X039"/>
<dbReference type="InterPro" id="IPR004870">
    <property type="entry name" value="Nucleoporin_Nup155"/>
</dbReference>
<dbReference type="GO" id="GO:0044611">
    <property type="term" value="C:nuclear pore inner ring"/>
    <property type="evidence" value="ECO:0007669"/>
    <property type="project" value="TreeGrafter"/>
</dbReference>
<dbReference type="Gene3D" id="1.25.40.440">
    <property type="entry name" value="Nucleoporin, helical domain, central subdomain"/>
    <property type="match status" value="1"/>
</dbReference>
<dbReference type="Proteomes" id="UP000019132">
    <property type="component" value="Unassembled WGS sequence"/>
</dbReference>
<evidence type="ECO:0000259" key="4">
    <source>
        <dbReference type="Pfam" id="PF03177"/>
    </source>
</evidence>
<sequence>KDQQDQLVGIAHDPITTSIPTQTTSRKPTIRESVSLDSCIGKVVEIKELDLNEQTTSTDASAGAVYNGSKRSFDEMSSGSNDAVSIVGEMALQYSQPSRHFLCLTNAGIQVFKKIRPIDQLHRILLLSRGSELKASLAPFIRCFGEIQVCCMLIALACGVQSDPLTSETTAASLVGRRTGIKSDDYIYTAAMQGIFECGQGNAAGVDTAGQMESTSMSTRIVLTTEFGFSYQHDGLVMFVTRLLRPLWCLKSIGKRVVTRASGSSSKSSAQAGATVTYETVHSIEKLDEMREILFQLRQLMESAGPYAVSISSGSVLENNAGVDGLGEGDAFSRVSELASRYQKNRTEEQLQREMRFKAEQRSLYYVYQLVLRSIEGISLLRIALDYKVSLEEPLARLSFSDFVSTAEGTTAAKVMIKSLMRGRNENNQYLIKQLREQCPSFFSVADLWHYQGYKSLAMAKLSAPSARKAYLKESLSQFLNSCHMWDTEDCIEVLQGICDDYALLNFYEGAVKLSLACAKNFHDAAVSDLSGVKLTWKRNCFGCILLTLQRVLNSDKAQKSGQSPQSIDDMVSLDEETRNKYVDEILHFALASEDGEFHELLYTWLFENGHSQLLTSIRSPFIEDFLKEKDQDLLIKLYMDQQKYLVAAKVWWSRAHEDNSDEDNGVALESNPDIVKRQYYVSKALGCLKSLEEVGEAADAAREVRDVLDVLQLQVRVLKALEQSTIEFEASANSDEDELRERKDDIKMLTFKIFDASTLYNQFAAKYDMWSECLHIIHSCNSEEADVVASLWQKIIFSIVPPSSSNPEFNAWRADQCETAGLSAQFSGMTSFESGLWIGQLQGKVLRLGKTLYYSGDDSHGGSTASALGGFVFPVGFLAKQLEQVSSWYLRLTQRPSYAAGITSSSASSIDATTFNWVLKMFLDVGVPHRVLLSYYEQIYHEQGSLTWTLHLLQSMFATIILWKKHAISPRAGKDQLADFAACCPHLVNLCDDFTTDLKAIPLDEHIDASTLLEQYRRLKSDLLNFRNLM</sequence>
<dbReference type="EMBL" id="GL376596">
    <property type="status" value="NOT_ANNOTATED_CDS"/>
    <property type="molecule type" value="Genomic_DNA"/>
</dbReference>
<evidence type="ECO:0000256" key="3">
    <source>
        <dbReference type="ARBA" id="ARBA00023242"/>
    </source>
</evidence>
<reference evidence="5" key="3">
    <citation type="submission" date="2015-02" db="UniProtKB">
        <authorList>
            <consortium name="EnsemblProtists"/>
        </authorList>
    </citation>
    <scope>IDENTIFICATION</scope>
    <source>
        <strain evidence="5">DAOM BR144</strain>
    </source>
</reference>
<dbReference type="InterPro" id="IPR042538">
    <property type="entry name" value="Nucleoporin_Nup155_C_3"/>
</dbReference>
<dbReference type="GO" id="GO:0036228">
    <property type="term" value="P:protein localization to nuclear inner membrane"/>
    <property type="evidence" value="ECO:0007669"/>
    <property type="project" value="TreeGrafter"/>
</dbReference>
<dbReference type="Pfam" id="PF03177">
    <property type="entry name" value="Nucleoporin_C"/>
    <property type="match status" value="1"/>
</dbReference>
<evidence type="ECO:0000313" key="5">
    <source>
        <dbReference type="EnsemblProtists" id="PYU1_T010588"/>
    </source>
</evidence>
<feature type="domain" description="Nucleoporin Nup133/Nup155-like C-terminal" evidence="4">
    <location>
        <begin position="230"/>
        <end position="951"/>
    </location>
</feature>
<dbReference type="GO" id="GO:0006405">
    <property type="term" value="P:RNA export from nucleus"/>
    <property type="evidence" value="ECO:0007669"/>
    <property type="project" value="TreeGrafter"/>
</dbReference>
<dbReference type="Gene3D" id="1.25.40.450">
    <property type="entry name" value="Nucleoporin, helical domain, N-terminal subdomain"/>
    <property type="match status" value="1"/>
</dbReference>
<comment type="subcellular location">
    <subcellularLocation>
        <location evidence="1">Nucleus</location>
    </subcellularLocation>
</comment>
<evidence type="ECO:0000256" key="2">
    <source>
        <dbReference type="ARBA" id="ARBA00022448"/>
    </source>
</evidence>
<dbReference type="Gene3D" id="1.20.58.1780">
    <property type="match status" value="1"/>
</dbReference>
<dbReference type="InterPro" id="IPR042533">
    <property type="entry name" value="Nucleoporin_Nup155_C_1"/>
</dbReference>